<dbReference type="SMART" id="SM00490">
    <property type="entry name" value="HELICc"/>
    <property type="match status" value="1"/>
</dbReference>
<dbReference type="PROSITE" id="PS51194">
    <property type="entry name" value="HELICASE_CTER"/>
    <property type="match status" value="1"/>
</dbReference>
<dbReference type="SUPFAM" id="SSF52540">
    <property type="entry name" value="P-loop containing nucleoside triphosphate hydrolases"/>
    <property type="match status" value="1"/>
</dbReference>
<dbReference type="SMART" id="SM00487">
    <property type="entry name" value="DEXDc"/>
    <property type="match status" value="1"/>
</dbReference>
<dbReference type="CDD" id="cd00268">
    <property type="entry name" value="DEADc"/>
    <property type="match status" value="1"/>
</dbReference>
<dbReference type="InterPro" id="IPR044742">
    <property type="entry name" value="DEAD/DEAH_RhlB"/>
</dbReference>
<dbReference type="Proteomes" id="UP000502136">
    <property type="component" value="Chromosome"/>
</dbReference>
<dbReference type="PANTHER" id="PTHR47963:SF8">
    <property type="entry name" value="ATP-DEPENDENT RNA HELICASE DEAD"/>
    <property type="match status" value="1"/>
</dbReference>
<dbReference type="EMBL" id="CP051428">
    <property type="protein sequence ID" value="QJC51607.1"/>
    <property type="molecule type" value="Genomic_DNA"/>
</dbReference>
<dbReference type="KEGG" id="palr:HGI30_08615"/>
<feature type="compositionally biased region" description="Gly residues" evidence="7">
    <location>
        <begin position="402"/>
        <end position="415"/>
    </location>
</feature>
<dbReference type="GO" id="GO:0033592">
    <property type="term" value="F:RNA strand annealing activity"/>
    <property type="evidence" value="ECO:0007669"/>
    <property type="project" value="TreeGrafter"/>
</dbReference>
<feature type="compositionally biased region" description="Low complexity" evidence="7">
    <location>
        <begin position="441"/>
        <end position="464"/>
    </location>
</feature>
<feature type="compositionally biased region" description="Gly residues" evidence="7">
    <location>
        <begin position="562"/>
        <end position="572"/>
    </location>
</feature>
<dbReference type="Gene3D" id="3.40.50.300">
    <property type="entry name" value="P-loop containing nucleotide triphosphate hydrolases"/>
    <property type="match status" value="2"/>
</dbReference>
<dbReference type="EC" id="3.6.4.13" evidence="1"/>
<keyword evidence="5" id="KW-0067">ATP-binding</keyword>
<dbReference type="InterPro" id="IPR014001">
    <property type="entry name" value="Helicase_ATP-bd"/>
</dbReference>
<feature type="domain" description="Helicase C-terminal" evidence="9">
    <location>
        <begin position="215"/>
        <end position="375"/>
    </location>
</feature>
<feature type="short sequence motif" description="Q motif" evidence="6">
    <location>
        <begin position="3"/>
        <end position="31"/>
    </location>
</feature>
<feature type="domain" description="DEAD-box RNA helicase Q" evidence="10">
    <location>
        <begin position="3"/>
        <end position="31"/>
    </location>
</feature>
<feature type="region of interest" description="Disordered" evidence="7">
    <location>
        <begin position="367"/>
        <end position="572"/>
    </location>
</feature>
<dbReference type="PANTHER" id="PTHR47963">
    <property type="entry name" value="DEAD-BOX ATP-DEPENDENT RNA HELICASE 47, MITOCHONDRIAL"/>
    <property type="match status" value="1"/>
</dbReference>
<dbReference type="PROSITE" id="PS51192">
    <property type="entry name" value="HELICASE_ATP_BIND_1"/>
    <property type="match status" value="1"/>
</dbReference>
<dbReference type="InterPro" id="IPR011545">
    <property type="entry name" value="DEAD/DEAH_box_helicase_dom"/>
</dbReference>
<dbReference type="AlphaFoldDB" id="A0A6H2GW22"/>
<feature type="compositionally biased region" description="Low complexity" evidence="7">
    <location>
        <begin position="416"/>
        <end position="429"/>
    </location>
</feature>
<dbReference type="GO" id="GO:0003724">
    <property type="term" value="F:RNA helicase activity"/>
    <property type="evidence" value="ECO:0007669"/>
    <property type="project" value="UniProtKB-EC"/>
</dbReference>
<dbReference type="CDD" id="cd18787">
    <property type="entry name" value="SF2_C_DEAD"/>
    <property type="match status" value="1"/>
</dbReference>
<evidence type="ECO:0000256" key="6">
    <source>
        <dbReference type="PROSITE-ProRule" id="PRU00552"/>
    </source>
</evidence>
<evidence type="ECO:0000259" key="10">
    <source>
        <dbReference type="PROSITE" id="PS51195"/>
    </source>
</evidence>
<evidence type="ECO:0000313" key="12">
    <source>
        <dbReference type="Proteomes" id="UP000502136"/>
    </source>
</evidence>
<evidence type="ECO:0000256" key="3">
    <source>
        <dbReference type="ARBA" id="ARBA00022801"/>
    </source>
</evidence>
<dbReference type="GO" id="GO:0016787">
    <property type="term" value="F:hydrolase activity"/>
    <property type="evidence" value="ECO:0007669"/>
    <property type="project" value="UniProtKB-KW"/>
</dbReference>
<organism evidence="11 12">
    <name type="scientific">Paenibacillus albicereus</name>
    <dbReference type="NCBI Taxonomy" id="2726185"/>
    <lineage>
        <taxon>Bacteria</taxon>
        <taxon>Bacillati</taxon>
        <taxon>Bacillota</taxon>
        <taxon>Bacilli</taxon>
        <taxon>Bacillales</taxon>
        <taxon>Paenibacillaceae</taxon>
        <taxon>Paenibacillus</taxon>
    </lineage>
</organism>
<dbReference type="GO" id="GO:0005829">
    <property type="term" value="C:cytosol"/>
    <property type="evidence" value="ECO:0007669"/>
    <property type="project" value="TreeGrafter"/>
</dbReference>
<dbReference type="InterPro" id="IPR001650">
    <property type="entry name" value="Helicase_C-like"/>
</dbReference>
<evidence type="ECO:0000256" key="4">
    <source>
        <dbReference type="ARBA" id="ARBA00022806"/>
    </source>
</evidence>
<dbReference type="RefSeq" id="WP_168907253.1">
    <property type="nucleotide sequence ID" value="NZ_CP051428.1"/>
</dbReference>
<feature type="compositionally biased region" description="Gly residues" evidence="7">
    <location>
        <begin position="480"/>
        <end position="503"/>
    </location>
</feature>
<dbReference type="Pfam" id="PF00270">
    <property type="entry name" value="DEAD"/>
    <property type="match status" value="1"/>
</dbReference>
<evidence type="ECO:0000256" key="1">
    <source>
        <dbReference type="ARBA" id="ARBA00012552"/>
    </source>
</evidence>
<keyword evidence="3" id="KW-0378">Hydrolase</keyword>
<evidence type="ECO:0000259" key="9">
    <source>
        <dbReference type="PROSITE" id="PS51194"/>
    </source>
</evidence>
<evidence type="ECO:0000259" key="8">
    <source>
        <dbReference type="PROSITE" id="PS51192"/>
    </source>
</evidence>
<dbReference type="InterPro" id="IPR014014">
    <property type="entry name" value="RNA_helicase_DEAD_Q_motif"/>
</dbReference>
<dbReference type="GO" id="GO:0005840">
    <property type="term" value="C:ribosome"/>
    <property type="evidence" value="ECO:0007669"/>
    <property type="project" value="TreeGrafter"/>
</dbReference>
<dbReference type="InterPro" id="IPR050547">
    <property type="entry name" value="DEAD_box_RNA_helicases"/>
</dbReference>
<keyword evidence="4 11" id="KW-0347">Helicase</keyword>
<feature type="domain" description="Helicase ATP-binding" evidence="8">
    <location>
        <begin position="34"/>
        <end position="204"/>
    </location>
</feature>
<name>A0A6H2GW22_9BACL</name>
<evidence type="ECO:0000256" key="7">
    <source>
        <dbReference type="SAM" id="MobiDB-lite"/>
    </source>
</evidence>
<evidence type="ECO:0000256" key="2">
    <source>
        <dbReference type="ARBA" id="ARBA00022741"/>
    </source>
</evidence>
<gene>
    <name evidence="11" type="ORF">HGI30_08615</name>
</gene>
<sequence>MSSPFSALGIREELVALLHQEGILTPTPVQETAIPALLQGKDAIVQAQTGTGKTLAFALPILEGIHSNKSYTQALILTPTRELAIQISGELAKLAPALGVSVLAAYGGQDVESQIRKLKNPPHVVIATPGRLLDHLRRETVTLSSIRMLVLDEADQMLHMGFLQEVQAIIDQCSLKRQTMLFSATMPGPVKQLAARYMDVPEDIRIRSAAVTLDAIEQRVVDTTDRNKQALLLAMLDAENPYLAVVFCRTKLRAKKLTEALQETGVPADELHGDLTQAKRETVMKRFRSAKLQVLVATDVAARGLDVEGVTHVFNYDAPTDGDTYIHRIGRTGRAGESGVAITFATPRDRMSLETIEQKIRAKLKHVPGSKYGVGQGASADQDEPGKARPRRTSDASSRGGARAGGSRAGGGRKSGTGAAAHAGSASRSGGFGRRDEARGTARGASSRSDAARSSSSARSAGARPEARVASWSDEPRGGARSGGGGARSGGGSARGGSAGAGRGTAARSAAGPRSGKPTSGGTRSAGFGRGSKPASSGGRSSSPRAGGAKPGGRSGKPSPGGRSGGQGKRGR</sequence>
<dbReference type="Pfam" id="PF00271">
    <property type="entry name" value="Helicase_C"/>
    <property type="match status" value="1"/>
</dbReference>
<feature type="compositionally biased region" description="Low complexity" evidence="7">
    <location>
        <begin position="504"/>
        <end position="516"/>
    </location>
</feature>
<dbReference type="InterPro" id="IPR027417">
    <property type="entry name" value="P-loop_NTPase"/>
</dbReference>
<evidence type="ECO:0000256" key="5">
    <source>
        <dbReference type="ARBA" id="ARBA00022840"/>
    </source>
</evidence>
<dbReference type="GO" id="GO:0005524">
    <property type="term" value="F:ATP binding"/>
    <property type="evidence" value="ECO:0007669"/>
    <property type="project" value="UniProtKB-KW"/>
</dbReference>
<feature type="compositionally biased region" description="Low complexity" evidence="7">
    <location>
        <begin position="531"/>
        <end position="548"/>
    </location>
</feature>
<dbReference type="GO" id="GO:0009409">
    <property type="term" value="P:response to cold"/>
    <property type="evidence" value="ECO:0007669"/>
    <property type="project" value="TreeGrafter"/>
</dbReference>
<reference evidence="11 12" key="1">
    <citation type="submission" date="2020-04" db="EMBL/GenBank/DDBJ databases">
        <title>Novel Paenibacillus strain UniB2 isolated from commercial digestive syrup.</title>
        <authorList>
            <person name="Thorat V."/>
            <person name="Kirdat K."/>
            <person name="Tiwarekar B."/>
            <person name="Yadav A."/>
        </authorList>
    </citation>
    <scope>NUCLEOTIDE SEQUENCE [LARGE SCALE GENOMIC DNA]</scope>
    <source>
        <strain evidence="11 12">UniB2</strain>
    </source>
</reference>
<proteinExistence type="predicted"/>
<keyword evidence="12" id="KW-1185">Reference proteome</keyword>
<keyword evidence="2" id="KW-0547">Nucleotide-binding</keyword>
<accession>A0A6H2GW22</accession>
<evidence type="ECO:0000313" key="11">
    <source>
        <dbReference type="EMBL" id="QJC51607.1"/>
    </source>
</evidence>
<dbReference type="PROSITE" id="PS51195">
    <property type="entry name" value="Q_MOTIF"/>
    <property type="match status" value="1"/>
</dbReference>
<protein>
    <recommendedName>
        <fullName evidence="1">RNA helicase</fullName>
        <ecNumber evidence="1">3.6.4.13</ecNumber>
    </recommendedName>
</protein>